<evidence type="ECO:0000256" key="2">
    <source>
        <dbReference type="ARBA" id="ARBA00022833"/>
    </source>
</evidence>
<proteinExistence type="predicted"/>
<evidence type="ECO:0000256" key="4">
    <source>
        <dbReference type="ARBA" id="ARBA00023125"/>
    </source>
</evidence>
<keyword evidence="2" id="KW-0862">Zinc</keyword>
<keyword evidence="9" id="KW-1185">Reference proteome</keyword>
<evidence type="ECO:0000256" key="3">
    <source>
        <dbReference type="ARBA" id="ARBA00023015"/>
    </source>
</evidence>
<dbReference type="Pfam" id="PF11951">
    <property type="entry name" value="Fungal_trans_2"/>
    <property type="match status" value="1"/>
</dbReference>
<keyword evidence="5" id="KW-0804">Transcription</keyword>
<accession>A0ABR1PLI3</accession>
<protein>
    <submittedName>
        <fullName evidence="8">Uncharacterized protein</fullName>
    </submittedName>
</protein>
<evidence type="ECO:0000256" key="5">
    <source>
        <dbReference type="ARBA" id="ARBA00023163"/>
    </source>
</evidence>
<comment type="caution">
    <text evidence="8">The sequence shown here is derived from an EMBL/GenBank/DDBJ whole genome shotgun (WGS) entry which is preliminary data.</text>
</comment>
<feature type="compositionally biased region" description="Basic and acidic residues" evidence="7">
    <location>
        <begin position="1"/>
        <end position="31"/>
    </location>
</feature>
<evidence type="ECO:0000256" key="7">
    <source>
        <dbReference type="SAM" id="MobiDB-lite"/>
    </source>
</evidence>
<evidence type="ECO:0000313" key="8">
    <source>
        <dbReference type="EMBL" id="KAK7739364.1"/>
    </source>
</evidence>
<keyword evidence="3" id="KW-0805">Transcription regulation</keyword>
<dbReference type="InterPro" id="IPR021858">
    <property type="entry name" value="Fun_TF"/>
</dbReference>
<reference evidence="8 9" key="1">
    <citation type="submission" date="2024-02" db="EMBL/GenBank/DDBJ databases">
        <title>De novo assembly and annotation of 12 fungi associated with fruit tree decline syndrome in Ontario, Canada.</title>
        <authorList>
            <person name="Sulman M."/>
            <person name="Ellouze W."/>
            <person name="Ilyukhin E."/>
        </authorList>
    </citation>
    <scope>NUCLEOTIDE SEQUENCE [LARGE SCALE GENOMIC DNA]</scope>
    <source>
        <strain evidence="8 9">M169</strain>
    </source>
</reference>
<evidence type="ECO:0000256" key="6">
    <source>
        <dbReference type="ARBA" id="ARBA00023242"/>
    </source>
</evidence>
<name>A0ABR1PLI3_DIAER</name>
<keyword evidence="6" id="KW-0539">Nucleus</keyword>
<evidence type="ECO:0000256" key="1">
    <source>
        <dbReference type="ARBA" id="ARBA00004123"/>
    </source>
</evidence>
<evidence type="ECO:0000313" key="9">
    <source>
        <dbReference type="Proteomes" id="UP001430848"/>
    </source>
</evidence>
<sequence>MDGGARQEEMAARLKQEVKEMAAQRRERHSSGDSVSPVITVGRESATGNPEGLLIPARDAEVAEEASLTVTETHRNGEATSPAPSQPEVSAARQQRGKDCSRSGRYARESVAFGRSDTVLLTFYLEQLFPFLFPFYRPSLLEGGRAWVLELMISSPVVRQAALCQSSYFFSLARETGEGGLVWEAMLQQTGEVFEVLRESLQVIQSSGVTEHIHGAVRIMSSSLQVQRFEASVLSFSNCWVHLNASRTLFKQMLDASSAAQPSEPSARFKTVMERLGPPTWIEPIQLPVLSAEQAAFRFSSALLILDDIIASTVLQEEPTLYEYHHSLLCGNPMLETPASIDLEAVVGCQNWALLQIGQIAALDAWKQRCKNAGNLSVMDLVSRATTIKDSLEIHLEQLCTNPVSAPAVGATSLLDMLAADYGSSHADANPNAPTGQTILVTRAWAHAALAYLSVVVSGWQPANIEVRHHVGRVVELLTCEMSPPALLRTMVWPFCVAGCLAQPAQEEHLRGMVEALQPPSVFGTLRKALEIMEGVWRSRDAGDNANRDLAMCFRSQGGLVLLV</sequence>
<feature type="region of interest" description="Disordered" evidence="7">
    <location>
        <begin position="1"/>
        <end position="102"/>
    </location>
</feature>
<dbReference type="PANTHER" id="PTHR37534:SF20">
    <property type="entry name" value="PRO1A C6 ZINK-FINGER PROTEIN"/>
    <property type="match status" value="1"/>
</dbReference>
<keyword evidence="4" id="KW-0238">DNA-binding</keyword>
<gene>
    <name evidence="8" type="ORF">SLS63_001707</name>
</gene>
<dbReference type="PANTHER" id="PTHR37534">
    <property type="entry name" value="TRANSCRIPTIONAL ACTIVATOR PROTEIN UGA3"/>
    <property type="match status" value="1"/>
</dbReference>
<dbReference type="EMBL" id="JAKNSF020000004">
    <property type="protein sequence ID" value="KAK7739364.1"/>
    <property type="molecule type" value="Genomic_DNA"/>
</dbReference>
<comment type="subcellular location">
    <subcellularLocation>
        <location evidence="1">Nucleus</location>
    </subcellularLocation>
</comment>
<organism evidence="8 9">
    <name type="scientific">Diaporthe eres</name>
    <name type="common">Phomopsis oblonga</name>
    <dbReference type="NCBI Taxonomy" id="83184"/>
    <lineage>
        <taxon>Eukaryota</taxon>
        <taxon>Fungi</taxon>
        <taxon>Dikarya</taxon>
        <taxon>Ascomycota</taxon>
        <taxon>Pezizomycotina</taxon>
        <taxon>Sordariomycetes</taxon>
        <taxon>Sordariomycetidae</taxon>
        <taxon>Diaporthales</taxon>
        <taxon>Diaporthaceae</taxon>
        <taxon>Diaporthe</taxon>
        <taxon>Diaporthe eres species complex</taxon>
    </lineage>
</organism>
<dbReference type="Proteomes" id="UP001430848">
    <property type="component" value="Unassembled WGS sequence"/>
</dbReference>